<dbReference type="AlphaFoldDB" id="A0A016U803"/>
<feature type="compositionally biased region" description="Basic and acidic residues" evidence="1">
    <location>
        <begin position="19"/>
        <end position="40"/>
    </location>
</feature>
<comment type="caution">
    <text evidence="2">The sequence shown here is derived from an EMBL/GenBank/DDBJ whole genome shotgun (WGS) entry which is preliminary data.</text>
</comment>
<proteinExistence type="predicted"/>
<feature type="compositionally biased region" description="Acidic residues" evidence="1">
    <location>
        <begin position="76"/>
        <end position="100"/>
    </location>
</feature>
<accession>A0A016U803</accession>
<feature type="region of interest" description="Disordered" evidence="1">
    <location>
        <begin position="1"/>
        <end position="100"/>
    </location>
</feature>
<name>A0A016U803_9BILA</name>
<dbReference type="EMBL" id="JARK01001389">
    <property type="protein sequence ID" value="EYC11026.1"/>
    <property type="molecule type" value="Genomic_DNA"/>
</dbReference>
<dbReference type="InterPro" id="IPR017956">
    <property type="entry name" value="AT_hook_DNA-bd_motif"/>
</dbReference>
<organism evidence="2 3">
    <name type="scientific">Ancylostoma ceylanicum</name>
    <dbReference type="NCBI Taxonomy" id="53326"/>
    <lineage>
        <taxon>Eukaryota</taxon>
        <taxon>Metazoa</taxon>
        <taxon>Ecdysozoa</taxon>
        <taxon>Nematoda</taxon>
        <taxon>Chromadorea</taxon>
        <taxon>Rhabditida</taxon>
        <taxon>Rhabditina</taxon>
        <taxon>Rhabditomorpha</taxon>
        <taxon>Strongyloidea</taxon>
        <taxon>Ancylostomatidae</taxon>
        <taxon>Ancylostomatinae</taxon>
        <taxon>Ancylostoma</taxon>
    </lineage>
</organism>
<feature type="compositionally biased region" description="Basic residues" evidence="1">
    <location>
        <begin position="44"/>
        <end position="72"/>
    </location>
</feature>
<gene>
    <name evidence="2" type="primary">Acey_s0053.g2437</name>
    <name evidence="2" type="ORF">Y032_0053g2437</name>
</gene>
<dbReference type="OrthoDB" id="5868736at2759"/>
<protein>
    <recommendedName>
        <fullName evidence="4">AT hook motif protein</fullName>
    </recommendedName>
</protein>
<evidence type="ECO:0008006" key="4">
    <source>
        <dbReference type="Google" id="ProtNLM"/>
    </source>
</evidence>
<evidence type="ECO:0000256" key="1">
    <source>
        <dbReference type="SAM" id="MobiDB-lite"/>
    </source>
</evidence>
<evidence type="ECO:0000313" key="3">
    <source>
        <dbReference type="Proteomes" id="UP000024635"/>
    </source>
</evidence>
<dbReference type="PRINTS" id="PR00929">
    <property type="entry name" value="ATHOOK"/>
</dbReference>
<keyword evidence="3" id="KW-1185">Reference proteome</keyword>
<dbReference type="Proteomes" id="UP000024635">
    <property type="component" value="Unassembled WGS sequence"/>
</dbReference>
<feature type="compositionally biased region" description="Basic residues" evidence="1">
    <location>
        <begin position="1"/>
        <end position="18"/>
    </location>
</feature>
<evidence type="ECO:0000313" key="2">
    <source>
        <dbReference type="EMBL" id="EYC11026.1"/>
    </source>
</evidence>
<reference evidence="3" key="1">
    <citation type="journal article" date="2015" name="Nat. Genet.">
        <title>The genome and transcriptome of the zoonotic hookworm Ancylostoma ceylanicum identify infection-specific gene families.</title>
        <authorList>
            <person name="Schwarz E.M."/>
            <person name="Hu Y."/>
            <person name="Antoshechkin I."/>
            <person name="Miller M.M."/>
            <person name="Sternberg P.W."/>
            <person name="Aroian R.V."/>
        </authorList>
    </citation>
    <scope>NUCLEOTIDE SEQUENCE</scope>
    <source>
        <strain evidence="3">HY135</strain>
    </source>
</reference>
<sequence>MVCRTKKVAGRGRGRPAKATKDEETNGDEKTIAKTTKVIDKAGSGRKRGRPVGSGKKKGGAKKAKAAPKKKKASSDEESDHEAEPTAVEEEEDGEEKVEE</sequence>
<dbReference type="GO" id="GO:0003677">
    <property type="term" value="F:DNA binding"/>
    <property type="evidence" value="ECO:0007669"/>
    <property type="project" value="InterPro"/>
</dbReference>